<dbReference type="NCBIfam" id="TIGR00357">
    <property type="entry name" value="peptide-methionine (R)-S-oxide reductase MsrB"/>
    <property type="match status" value="1"/>
</dbReference>
<evidence type="ECO:0000313" key="7">
    <source>
        <dbReference type="EMBL" id="MCG2461039.1"/>
    </source>
</evidence>
<evidence type="ECO:0000256" key="4">
    <source>
        <dbReference type="SAM" id="MobiDB-lite"/>
    </source>
</evidence>
<name>A0AAE3JPQ8_9FLAO</name>
<gene>
    <name evidence="7" type="primary">msrB</name>
    <name evidence="7" type="ORF">K8352_09795</name>
</gene>
<dbReference type="GO" id="GO:0033743">
    <property type="term" value="F:peptide-methionine (R)-S-oxide reductase activity"/>
    <property type="evidence" value="ECO:0007669"/>
    <property type="project" value="UniProtKB-EC"/>
</dbReference>
<keyword evidence="5" id="KW-0732">Signal</keyword>
<dbReference type="PROSITE" id="PS51790">
    <property type="entry name" value="MSRB"/>
    <property type="match status" value="1"/>
</dbReference>
<comment type="caution">
    <text evidence="7">The sequence shown here is derived from an EMBL/GenBank/DDBJ whole genome shotgun (WGS) entry which is preliminary data.</text>
</comment>
<evidence type="ECO:0000256" key="3">
    <source>
        <dbReference type="ARBA" id="ARBA00048488"/>
    </source>
</evidence>
<dbReference type="Proteomes" id="UP001200642">
    <property type="component" value="Unassembled WGS sequence"/>
</dbReference>
<dbReference type="GO" id="GO:0030091">
    <property type="term" value="P:protein repair"/>
    <property type="evidence" value="ECO:0007669"/>
    <property type="project" value="InterPro"/>
</dbReference>
<dbReference type="Gene3D" id="2.170.150.20">
    <property type="entry name" value="Peptide methionine sulfoxide reductase"/>
    <property type="match status" value="1"/>
</dbReference>
<evidence type="ECO:0000256" key="1">
    <source>
        <dbReference type="ARBA" id="ARBA00012499"/>
    </source>
</evidence>
<evidence type="ECO:0000259" key="6">
    <source>
        <dbReference type="PROSITE" id="PS51790"/>
    </source>
</evidence>
<dbReference type="GO" id="GO:0005737">
    <property type="term" value="C:cytoplasm"/>
    <property type="evidence" value="ECO:0007669"/>
    <property type="project" value="TreeGrafter"/>
</dbReference>
<dbReference type="RefSeq" id="WP_317902187.1">
    <property type="nucleotide sequence ID" value="NZ_JAIRBC010000012.1"/>
</dbReference>
<keyword evidence="2 7" id="KW-0560">Oxidoreductase</keyword>
<dbReference type="EMBL" id="JAIRBC010000012">
    <property type="protein sequence ID" value="MCG2461039.1"/>
    <property type="molecule type" value="Genomic_DNA"/>
</dbReference>
<accession>A0AAE3JPQ8</accession>
<proteinExistence type="predicted"/>
<evidence type="ECO:0000256" key="5">
    <source>
        <dbReference type="SAM" id="SignalP"/>
    </source>
</evidence>
<organism evidence="7 8">
    <name type="scientific">Cerina litoralis</name>
    <dbReference type="NCBI Taxonomy" id="2874477"/>
    <lineage>
        <taxon>Bacteria</taxon>
        <taxon>Pseudomonadati</taxon>
        <taxon>Bacteroidota</taxon>
        <taxon>Flavobacteriia</taxon>
        <taxon>Flavobacteriales</taxon>
        <taxon>Flavobacteriaceae</taxon>
        <taxon>Cerina</taxon>
    </lineage>
</organism>
<protein>
    <recommendedName>
        <fullName evidence="1">peptide-methionine (R)-S-oxide reductase</fullName>
        <ecNumber evidence="1">1.8.4.12</ecNumber>
    </recommendedName>
</protein>
<feature type="signal peptide" evidence="5">
    <location>
        <begin position="1"/>
        <end position="24"/>
    </location>
</feature>
<sequence>MKISFLKFPILLFTAVLCSTQVSCQDNSKKGKADRAGTSGKEVARSANFPKAKSNSEWKKELSPMQYQVMVKKGTEPAFNNPYFNNHKKGIYVSAATGEPLFSSEAKFDSGTGWPSFSAPINDDAVLWVKDNSYGMVRDEVVEKSTGLHLGHVFNDGPAPTHLRYCMNSAALIFIPEE</sequence>
<dbReference type="InterPro" id="IPR011057">
    <property type="entry name" value="Mss4-like_sf"/>
</dbReference>
<dbReference type="PANTHER" id="PTHR10173">
    <property type="entry name" value="METHIONINE SULFOXIDE REDUCTASE"/>
    <property type="match status" value="1"/>
</dbReference>
<feature type="region of interest" description="Disordered" evidence="4">
    <location>
        <begin position="26"/>
        <end position="55"/>
    </location>
</feature>
<evidence type="ECO:0000256" key="2">
    <source>
        <dbReference type="ARBA" id="ARBA00023002"/>
    </source>
</evidence>
<dbReference type="InterPro" id="IPR002579">
    <property type="entry name" value="Met_Sox_Rdtase_MsrB_dom"/>
</dbReference>
<dbReference type="SUPFAM" id="SSF51316">
    <property type="entry name" value="Mss4-like"/>
    <property type="match status" value="1"/>
</dbReference>
<evidence type="ECO:0000313" key="8">
    <source>
        <dbReference type="Proteomes" id="UP001200642"/>
    </source>
</evidence>
<keyword evidence="8" id="KW-1185">Reference proteome</keyword>
<feature type="chain" id="PRO_5042174589" description="peptide-methionine (R)-S-oxide reductase" evidence="5">
    <location>
        <begin position="25"/>
        <end position="178"/>
    </location>
</feature>
<dbReference type="EC" id="1.8.4.12" evidence="1"/>
<dbReference type="Pfam" id="PF01641">
    <property type="entry name" value="SelR"/>
    <property type="match status" value="1"/>
</dbReference>
<reference evidence="7" key="1">
    <citation type="submission" date="2023-02" db="EMBL/GenBank/DDBJ databases">
        <title>Genome of Flavobacteriaceae gen. nov. sp. strain F89.</title>
        <authorList>
            <person name="Wang Y."/>
        </authorList>
    </citation>
    <scope>NUCLEOTIDE SEQUENCE</scope>
    <source>
        <strain evidence="7">F89</strain>
    </source>
</reference>
<dbReference type="InterPro" id="IPR028427">
    <property type="entry name" value="Met_Sox_Rdtase_MsrB"/>
</dbReference>
<dbReference type="AlphaFoldDB" id="A0AAE3JPQ8"/>
<dbReference type="PANTHER" id="PTHR10173:SF52">
    <property type="entry name" value="METHIONINE-R-SULFOXIDE REDUCTASE B1"/>
    <property type="match status" value="1"/>
</dbReference>
<dbReference type="GO" id="GO:0006979">
    <property type="term" value="P:response to oxidative stress"/>
    <property type="evidence" value="ECO:0007669"/>
    <property type="project" value="InterPro"/>
</dbReference>
<comment type="catalytic activity">
    <reaction evidence="3">
        <text>L-methionyl-[protein] + [thioredoxin]-disulfide + H2O = L-methionyl-(R)-S-oxide-[protein] + [thioredoxin]-dithiol</text>
        <dbReference type="Rhea" id="RHEA:24164"/>
        <dbReference type="Rhea" id="RHEA-COMP:10698"/>
        <dbReference type="Rhea" id="RHEA-COMP:10700"/>
        <dbReference type="Rhea" id="RHEA-COMP:12313"/>
        <dbReference type="Rhea" id="RHEA-COMP:12314"/>
        <dbReference type="ChEBI" id="CHEBI:15377"/>
        <dbReference type="ChEBI" id="CHEBI:16044"/>
        <dbReference type="ChEBI" id="CHEBI:29950"/>
        <dbReference type="ChEBI" id="CHEBI:45764"/>
        <dbReference type="ChEBI" id="CHEBI:50058"/>
        <dbReference type="EC" id="1.8.4.12"/>
    </reaction>
</comment>
<feature type="domain" description="MsrB" evidence="6">
    <location>
        <begin position="55"/>
        <end position="177"/>
    </location>
</feature>